<dbReference type="EMBL" id="ANMO01000011">
    <property type="protein sequence ID" value="EMB19034.1"/>
    <property type="molecule type" value="Genomic_DNA"/>
</dbReference>
<dbReference type="InterPro" id="IPR003593">
    <property type="entry name" value="AAA+_ATPase"/>
</dbReference>
<evidence type="ECO:0000256" key="3">
    <source>
        <dbReference type="SAM" id="MobiDB-lite"/>
    </source>
</evidence>
<dbReference type="InterPro" id="IPR017871">
    <property type="entry name" value="ABC_transporter-like_CS"/>
</dbReference>
<sequence length="361" mass="39837">MRASKMPRPRLIRRTLNPSHRSRIVIMNPVISTDQLTMRFRGCDALLGVDLTIQPGTVFALLGENGAGKTTLIRILTGFQKPTSGSACVCDFDPLKQPLEVRRRVGYVSDNPALYDWMTVGQIGWFTASFYPDGFYDAYRESVAKYEIPEDRKIRVLSKGQRAKIALSLALAHDPELLILDEPTSGLDPMVRREFLESMIGRAASGRTVFLSSHQINEVERVADTIGILHNGKLQACEPLNDLKGSMTELTVSLDDPLVQVPTLPEPAETLLEENQGRQRRFLVRNFDPSMISFIESASGVVAVRDRTMTLEEIFIAHTRKGFAGPPGPPPEMSRGPSESPKPSTGDGGRESEVVTSGEQS</sequence>
<dbReference type="InterPro" id="IPR003439">
    <property type="entry name" value="ABC_transporter-like_ATP-bd"/>
</dbReference>
<feature type="region of interest" description="Disordered" evidence="3">
    <location>
        <begin position="320"/>
        <end position="361"/>
    </location>
</feature>
<dbReference type="AlphaFoldDB" id="M2BA87"/>
<dbReference type="Pfam" id="PF00005">
    <property type="entry name" value="ABC_tran"/>
    <property type="match status" value="1"/>
</dbReference>
<gene>
    <name evidence="5" type="ORF">RE6C_00152</name>
</gene>
<dbReference type="PANTHER" id="PTHR43158:SF10">
    <property type="entry name" value="ABC TRANSPORTER ATP-BINDING PROTEIN YTRB"/>
    <property type="match status" value="1"/>
</dbReference>
<evidence type="ECO:0000313" key="6">
    <source>
        <dbReference type="Proteomes" id="UP000011529"/>
    </source>
</evidence>
<reference evidence="5" key="2">
    <citation type="journal article" date="2013" name="Mar. Genomics">
        <title>Expression of sulfatases in Rhodopirellula baltica and the diversity of sulfatases in the genus Rhodopirellula.</title>
        <authorList>
            <person name="Wegner C.E."/>
            <person name="Richter-Heitmann T."/>
            <person name="Klindworth A."/>
            <person name="Klockow C."/>
            <person name="Richter M."/>
            <person name="Achstetter T."/>
            <person name="Glockner F.O."/>
            <person name="Harder J."/>
        </authorList>
    </citation>
    <scope>NUCLEOTIDE SEQUENCE [LARGE SCALE GENOMIC DNA]</scope>
    <source>
        <strain evidence="5">6C</strain>
    </source>
</reference>
<evidence type="ECO:0000256" key="2">
    <source>
        <dbReference type="ARBA" id="ARBA00022840"/>
    </source>
</evidence>
<dbReference type="PROSITE" id="PS00211">
    <property type="entry name" value="ABC_TRANSPORTER_1"/>
    <property type="match status" value="1"/>
</dbReference>
<dbReference type="GO" id="GO:0016887">
    <property type="term" value="F:ATP hydrolysis activity"/>
    <property type="evidence" value="ECO:0007669"/>
    <property type="project" value="InterPro"/>
</dbReference>
<reference evidence="5" key="1">
    <citation type="submission" date="2012-11" db="EMBL/GenBank/DDBJ databases">
        <title>Permanent draft genomes of Rhodopirellula europaea strain SH398 and 6C.</title>
        <authorList>
            <person name="Richter M."/>
            <person name="Richter-Heitmann T."/>
            <person name="Frank C."/>
            <person name="Harder J."/>
            <person name="Glockner F.O."/>
        </authorList>
    </citation>
    <scope>NUCLEOTIDE SEQUENCE</scope>
    <source>
        <strain evidence="5">6C</strain>
    </source>
</reference>
<keyword evidence="1" id="KW-0547">Nucleotide-binding</keyword>
<dbReference type="CDD" id="cd03230">
    <property type="entry name" value="ABC_DR_subfamily_A"/>
    <property type="match status" value="1"/>
</dbReference>
<dbReference type="InterPro" id="IPR027417">
    <property type="entry name" value="P-loop_NTPase"/>
</dbReference>
<keyword evidence="2 5" id="KW-0067">ATP-binding</keyword>
<keyword evidence="6" id="KW-1185">Reference proteome</keyword>
<feature type="domain" description="ABC transporter" evidence="4">
    <location>
        <begin position="31"/>
        <end position="256"/>
    </location>
</feature>
<dbReference type="SUPFAM" id="SSF52540">
    <property type="entry name" value="P-loop containing nucleoside triphosphate hydrolases"/>
    <property type="match status" value="1"/>
</dbReference>
<accession>M2BA87</accession>
<organism evidence="5 6">
    <name type="scientific">Rhodopirellula europaea 6C</name>
    <dbReference type="NCBI Taxonomy" id="1263867"/>
    <lineage>
        <taxon>Bacteria</taxon>
        <taxon>Pseudomonadati</taxon>
        <taxon>Planctomycetota</taxon>
        <taxon>Planctomycetia</taxon>
        <taxon>Pirellulales</taxon>
        <taxon>Pirellulaceae</taxon>
        <taxon>Rhodopirellula</taxon>
    </lineage>
</organism>
<dbReference type="SMART" id="SM00382">
    <property type="entry name" value="AAA"/>
    <property type="match status" value="1"/>
</dbReference>
<proteinExistence type="predicted"/>
<dbReference type="PROSITE" id="PS50893">
    <property type="entry name" value="ABC_TRANSPORTER_2"/>
    <property type="match status" value="1"/>
</dbReference>
<name>M2BA87_9BACT</name>
<dbReference type="Gene3D" id="3.40.50.300">
    <property type="entry name" value="P-loop containing nucleotide triphosphate hydrolases"/>
    <property type="match status" value="1"/>
</dbReference>
<dbReference type="PATRIC" id="fig|1263867.3.peg.165"/>
<evidence type="ECO:0000256" key="1">
    <source>
        <dbReference type="ARBA" id="ARBA00022741"/>
    </source>
</evidence>
<dbReference type="Proteomes" id="UP000011529">
    <property type="component" value="Unassembled WGS sequence"/>
</dbReference>
<dbReference type="PANTHER" id="PTHR43158">
    <property type="entry name" value="SKFA PEPTIDE EXPORT ATP-BINDING PROTEIN SKFE"/>
    <property type="match status" value="1"/>
</dbReference>
<comment type="caution">
    <text evidence="5">The sequence shown here is derived from an EMBL/GenBank/DDBJ whole genome shotgun (WGS) entry which is preliminary data.</text>
</comment>
<dbReference type="GO" id="GO:0005524">
    <property type="term" value="F:ATP binding"/>
    <property type="evidence" value="ECO:0007669"/>
    <property type="project" value="UniProtKB-KW"/>
</dbReference>
<evidence type="ECO:0000313" key="5">
    <source>
        <dbReference type="EMBL" id="EMB19034.1"/>
    </source>
</evidence>
<evidence type="ECO:0000259" key="4">
    <source>
        <dbReference type="PROSITE" id="PS50893"/>
    </source>
</evidence>
<protein>
    <submittedName>
        <fullName evidence="5">ABC transporter ATP-binding protein</fullName>
    </submittedName>
</protein>